<evidence type="ECO:0000256" key="1">
    <source>
        <dbReference type="ARBA" id="ARBA00022723"/>
    </source>
</evidence>
<dbReference type="Pfam" id="PF04434">
    <property type="entry name" value="SWIM"/>
    <property type="match status" value="1"/>
</dbReference>
<dbReference type="PANTHER" id="PTHR47482:SF5">
    <property type="entry name" value="FAR1 DOMAIN-CONTAINING PROTEIN"/>
    <property type="match status" value="1"/>
</dbReference>
<sequence>MDVATQCNVEARLQSGFPFGSSLETVPEVSESDTVEDSLKDQRDAHPSSSELELFQDVDSQGAAIATSQTAVGWTRRPRHGVMGDERHTRDDRVSALEKSFRGFAERKSVEIVNPCVGLTFDSIGEAYDYYNLYSWECGFGIRYGKSRTNVKGTKSMQELLCVCAGKPKEVNTTSCRCQCPGMVRLLRTDDQGWYIAECRLVHNHRMLVNCAQKLHFPSHRHIDKYTRELVSQLRENNVNLSKVYSIIGTFFGRIENVPFTKRCLRTLCGKISKEQADDDVKKTMEIFSELKEKDSEFTYTVQVDADSRIQTLLWTNGRSKLQYHHFGDIVTFDTTYKTNLYDMPFGIFVGVNNHFQSVLYAGVLMRDEKIESFEWVFREFVKMMGGKKPITILTDQARAMEVAIGNVFPGTTHRWCKWHVLRKAKEHLGMHYTKKSGFREEFHNLVDEMLTVAEFEKGWQELVEKYGLVSNTFLIQVYEVRKKWAKPYFSGKFCAKQTSTQRSESANHMLKNYVPPACPMNVFVKQYGKLQYDREQEEGFQEKRTSLAGAVIKNNEPIERHASKIYTRAMFEMFGRALYVAGSYTVEEVEPQKKYIAVHMSPETRPDWYKHRYEVSVSADGSYYTCECGRFEHMGMICCHILKVLITKNVRKIPDKHIMKRWTVDARDILPDHIKHYQKDMGPPEAITFRHSAMYITALELVHMGDTNPDAFECVMSGLCELKQKAVALCDVNDGKSIVEKSRASSLANSVESRQASLGKKKQASADGSGVGASCSSSSFVRGQLLNEDRCELAVCALKGCVGERLGSSAVRAEWPGFRWFCLLELRTRDFLGVGSSVASSSGLAPVDRVGEGADVEDPDEFIVGDEVGKMPRSGRSTVNSSFAPKDLFDAVRGWSEQELDLVRAMGLAGLLLLDRFSHFNRDFSQFVLLCIDTSKSRLVLGKKRYADINEETFCRIVGARLGGSVEIQRTTGPPSPHEIYDARVALGLPGQTEISTYVLMTLLRTPRLHPLSDVDAARVKLAFGMLAISVFFSPRDRRAYIPRDAYLLAASAGDICNLNWGRYGVEELLDGAWRVQVSVSRHVRGGTVYGCLLAAQCLYFDNVATGTIGVDRSLVPRIGYYTAATLKALIHHDTLLLPSEKVYGMFRGIHSRASLLRNAPLCNIRRPSSEVRAGRSVPAGRVVEPLDTIDVACLQGVHRHEAPTVGSLLEGTVGVSKTMQPDLCAEYENIVRQAGDLLRRGFSELDRNSRNREANFFRDLHLSGQETIKVVEAFERRERVVRLQGIQYLLNHLVERGVGKYVPSLEKHLGTVTGALSCIPGTSARVIDVDEFIGTNMSRGIQFSERLREWNMTSGGQHLSDYLTPPVPSMLAGVSYVSQHPSTPRQCLVASSAGVSHFSASARTGDVSLSDAGGLGGVCKPGWGSGSGLFFDDGTGLIPNEIGQNDDDMKMIGTDGFTTDKKEHGKEKMDCSYGNRQKRRSLSSILRVSEGLEYIVYTAKKKKVSLDVATTVGVEAATNQVGVPKDGPAGMVQSEAVVGAPGLTHVDRAVPVGAEQKVAIADDPPSLAYFEPNYVLVHKKKVVNRVPGVWPFGDGETYELPDICLANDGYMNMIFCKQEFMKKLWVVHTVPRLLKMSGFDILTEFHKMGTLRGKGFEIVRRLLNYVMSSYYSDDDVSRFGHCMPTKWMDIVMEGGDYSMASELRAMFTGAEVKFDIETCHVIWLPHRKEDGTYVVYGVDLSLEMIHVMDPMNTDEGRAVLVDLHKDTCGKILDGFIACADAFFDGWELDKSDWTYVYHAYMHAASSEEDTPWYVVHYILTFDGLNFAELPDSGILVGLRTQLMMMVLNMPGNVGDAPLSVKKPKASVWL</sequence>
<keyword evidence="2 4" id="KW-0863">Zinc-finger</keyword>
<dbReference type="SMART" id="SM00575">
    <property type="entry name" value="ZnF_PMZ"/>
    <property type="match status" value="1"/>
</dbReference>
<gene>
    <name evidence="7" type="ORF">QYE76_007290</name>
</gene>
<protein>
    <recommendedName>
        <fullName evidence="6">SWIM-type domain-containing protein</fullName>
    </recommendedName>
</protein>
<reference evidence="7" key="1">
    <citation type="submission" date="2023-07" db="EMBL/GenBank/DDBJ databases">
        <title>A chromosome-level genome assembly of Lolium multiflorum.</title>
        <authorList>
            <person name="Chen Y."/>
            <person name="Copetti D."/>
            <person name="Kolliker R."/>
            <person name="Studer B."/>
        </authorList>
    </citation>
    <scope>NUCLEOTIDE SEQUENCE</scope>
    <source>
        <strain evidence="7">02402/16</strain>
        <tissue evidence="7">Leaf</tissue>
    </source>
</reference>
<dbReference type="InterPro" id="IPR006564">
    <property type="entry name" value="Znf_PMZ"/>
</dbReference>
<evidence type="ECO:0000259" key="6">
    <source>
        <dbReference type="PROSITE" id="PS50966"/>
    </source>
</evidence>
<evidence type="ECO:0000256" key="5">
    <source>
        <dbReference type="SAM" id="MobiDB-lite"/>
    </source>
</evidence>
<proteinExistence type="predicted"/>
<evidence type="ECO:0000256" key="2">
    <source>
        <dbReference type="ARBA" id="ARBA00022771"/>
    </source>
</evidence>
<evidence type="ECO:0000313" key="7">
    <source>
        <dbReference type="EMBL" id="KAK1632975.1"/>
    </source>
</evidence>
<keyword evidence="1" id="KW-0479">Metal-binding</keyword>
<keyword evidence="8" id="KW-1185">Reference proteome</keyword>
<accession>A0AAD8RWB4</accession>
<dbReference type="PANTHER" id="PTHR47482">
    <property type="entry name" value="OS11G0632001 PROTEIN"/>
    <property type="match status" value="1"/>
</dbReference>
<dbReference type="InterPro" id="IPR004330">
    <property type="entry name" value="FAR1_DNA_bnd_dom"/>
</dbReference>
<name>A0AAD8RWB4_LOLMU</name>
<dbReference type="Pfam" id="PF03101">
    <property type="entry name" value="FAR1"/>
    <property type="match status" value="1"/>
</dbReference>
<feature type="compositionally biased region" description="Basic and acidic residues" evidence="5">
    <location>
        <begin position="37"/>
        <end position="46"/>
    </location>
</feature>
<comment type="caution">
    <text evidence="7">The sequence shown here is derived from an EMBL/GenBank/DDBJ whole genome shotgun (WGS) entry which is preliminary data.</text>
</comment>
<evidence type="ECO:0000256" key="3">
    <source>
        <dbReference type="ARBA" id="ARBA00022833"/>
    </source>
</evidence>
<dbReference type="EMBL" id="JAUUTY010000005">
    <property type="protein sequence ID" value="KAK1632975.1"/>
    <property type="molecule type" value="Genomic_DNA"/>
</dbReference>
<feature type="domain" description="SWIM-type" evidence="6">
    <location>
        <begin position="614"/>
        <end position="650"/>
    </location>
</feature>
<feature type="region of interest" description="Disordered" evidence="5">
    <location>
        <begin position="20"/>
        <end position="50"/>
    </location>
</feature>
<dbReference type="GO" id="GO:0008270">
    <property type="term" value="F:zinc ion binding"/>
    <property type="evidence" value="ECO:0007669"/>
    <property type="project" value="UniProtKB-KW"/>
</dbReference>
<dbReference type="PROSITE" id="PS50966">
    <property type="entry name" value="ZF_SWIM"/>
    <property type="match status" value="1"/>
</dbReference>
<dbReference type="Pfam" id="PF10551">
    <property type="entry name" value="MULE"/>
    <property type="match status" value="1"/>
</dbReference>
<dbReference type="InterPro" id="IPR018289">
    <property type="entry name" value="MULE_transposase_dom"/>
</dbReference>
<dbReference type="Proteomes" id="UP001231189">
    <property type="component" value="Unassembled WGS sequence"/>
</dbReference>
<evidence type="ECO:0000313" key="8">
    <source>
        <dbReference type="Proteomes" id="UP001231189"/>
    </source>
</evidence>
<organism evidence="7 8">
    <name type="scientific">Lolium multiflorum</name>
    <name type="common">Italian ryegrass</name>
    <name type="synonym">Lolium perenne subsp. multiflorum</name>
    <dbReference type="NCBI Taxonomy" id="4521"/>
    <lineage>
        <taxon>Eukaryota</taxon>
        <taxon>Viridiplantae</taxon>
        <taxon>Streptophyta</taxon>
        <taxon>Embryophyta</taxon>
        <taxon>Tracheophyta</taxon>
        <taxon>Spermatophyta</taxon>
        <taxon>Magnoliopsida</taxon>
        <taxon>Liliopsida</taxon>
        <taxon>Poales</taxon>
        <taxon>Poaceae</taxon>
        <taxon>BOP clade</taxon>
        <taxon>Pooideae</taxon>
        <taxon>Poodae</taxon>
        <taxon>Poeae</taxon>
        <taxon>Poeae Chloroplast Group 2 (Poeae type)</taxon>
        <taxon>Loliodinae</taxon>
        <taxon>Loliinae</taxon>
        <taxon>Lolium</taxon>
    </lineage>
</organism>
<dbReference type="InterPro" id="IPR007527">
    <property type="entry name" value="Znf_SWIM"/>
</dbReference>
<evidence type="ECO:0000256" key="4">
    <source>
        <dbReference type="PROSITE-ProRule" id="PRU00325"/>
    </source>
</evidence>
<keyword evidence="3" id="KW-0862">Zinc</keyword>